<evidence type="ECO:0000256" key="2">
    <source>
        <dbReference type="ARBA" id="ARBA00004988"/>
    </source>
</evidence>
<evidence type="ECO:0000313" key="10">
    <source>
        <dbReference type="EMBL" id="SHK98227.1"/>
    </source>
</evidence>
<dbReference type="Pfam" id="PF02502">
    <property type="entry name" value="LacAB_rpiB"/>
    <property type="match status" value="1"/>
</dbReference>
<dbReference type="FunFam" id="3.40.1400.10:FF:000002">
    <property type="entry name" value="Ribose-5-phosphate isomerase B"/>
    <property type="match status" value="1"/>
</dbReference>
<keyword evidence="11" id="KW-1185">Reference proteome</keyword>
<dbReference type="GO" id="GO:0019316">
    <property type="term" value="P:D-allose catabolic process"/>
    <property type="evidence" value="ECO:0007669"/>
    <property type="project" value="TreeGrafter"/>
</dbReference>
<organism evidence="10 11">
    <name type="scientific">Actinacidiphila paucisporea</name>
    <dbReference type="NCBI Taxonomy" id="310782"/>
    <lineage>
        <taxon>Bacteria</taxon>
        <taxon>Bacillati</taxon>
        <taxon>Actinomycetota</taxon>
        <taxon>Actinomycetes</taxon>
        <taxon>Kitasatosporales</taxon>
        <taxon>Streptomycetaceae</taxon>
        <taxon>Actinacidiphila</taxon>
    </lineage>
</organism>
<feature type="binding site" evidence="9">
    <location>
        <position position="134"/>
    </location>
    <ligand>
        <name>D-ribulose 5-phosphate</name>
        <dbReference type="ChEBI" id="CHEBI:58121"/>
    </ligand>
</feature>
<dbReference type="PANTHER" id="PTHR30345">
    <property type="entry name" value="RIBOSE-5-PHOSPHATE ISOMERASE B"/>
    <property type="match status" value="1"/>
</dbReference>
<evidence type="ECO:0000256" key="5">
    <source>
        <dbReference type="ARBA" id="ARBA00011959"/>
    </source>
</evidence>
<dbReference type="AlphaFoldDB" id="A0A1M6WWV4"/>
<dbReference type="RefSeq" id="WP_073493899.1">
    <property type="nucleotide sequence ID" value="NZ_FRBI01000002.1"/>
</dbReference>
<dbReference type="Proteomes" id="UP000184111">
    <property type="component" value="Unassembled WGS sequence"/>
</dbReference>
<dbReference type="NCBIfam" id="NF004051">
    <property type="entry name" value="PRK05571.1"/>
    <property type="match status" value="1"/>
</dbReference>
<name>A0A1M6WWV4_9ACTN</name>
<sequence>MRVYLGSDHAGFELKNHLVEWLTGNGYQPVDCGPHIYDAVDDYPPFCLRAAERTAADPGSLGVVIGGSGNGEQIAANKVRGVRAALAWSEQTAALAREHNDANVLSIGGRMHSQEDAVKFVELFLTTPYSHEERHQRRIDMLTAYEATGELPPIPANHPRQD</sequence>
<evidence type="ECO:0000313" key="11">
    <source>
        <dbReference type="Proteomes" id="UP000184111"/>
    </source>
</evidence>
<dbReference type="EC" id="5.3.1.6" evidence="5"/>
<feature type="binding site" evidence="9">
    <location>
        <position position="138"/>
    </location>
    <ligand>
        <name>D-ribulose 5-phosphate</name>
        <dbReference type="ChEBI" id="CHEBI:58121"/>
    </ligand>
</feature>
<dbReference type="NCBIfam" id="TIGR00689">
    <property type="entry name" value="rpiB_lacA_lacB"/>
    <property type="match status" value="1"/>
</dbReference>
<proteinExistence type="inferred from homology"/>
<dbReference type="GO" id="GO:0009052">
    <property type="term" value="P:pentose-phosphate shunt, non-oxidative branch"/>
    <property type="evidence" value="ECO:0007669"/>
    <property type="project" value="TreeGrafter"/>
</dbReference>
<comment type="catalytic activity">
    <reaction evidence="1">
        <text>aldehydo-D-ribose 5-phosphate = D-ribulose 5-phosphate</text>
        <dbReference type="Rhea" id="RHEA:14657"/>
        <dbReference type="ChEBI" id="CHEBI:58121"/>
        <dbReference type="ChEBI" id="CHEBI:58273"/>
        <dbReference type="EC" id="5.3.1.6"/>
    </reaction>
</comment>
<feature type="binding site" evidence="9">
    <location>
        <position position="100"/>
    </location>
    <ligand>
        <name>D-ribulose 5-phosphate</name>
        <dbReference type="ChEBI" id="CHEBI:58121"/>
    </ligand>
</feature>
<feature type="binding site" evidence="9">
    <location>
        <position position="110"/>
    </location>
    <ligand>
        <name>D-ribulose 5-phosphate</name>
        <dbReference type="ChEBI" id="CHEBI:58121"/>
    </ligand>
</feature>
<accession>A0A1M6WWV4</accession>
<dbReference type="PIRSF" id="PIRSF005384">
    <property type="entry name" value="RpiB_LacA_B"/>
    <property type="match status" value="1"/>
</dbReference>
<evidence type="ECO:0000256" key="4">
    <source>
        <dbReference type="ARBA" id="ARBA00011738"/>
    </source>
</evidence>
<dbReference type="OrthoDB" id="1778624at2"/>
<gene>
    <name evidence="10" type="ORF">SAMN05216499_102238</name>
</gene>
<dbReference type="SUPFAM" id="SSF89623">
    <property type="entry name" value="Ribose/Galactose isomerase RpiB/AlsB"/>
    <property type="match status" value="1"/>
</dbReference>
<dbReference type="GO" id="GO:0004751">
    <property type="term" value="F:ribose-5-phosphate isomerase activity"/>
    <property type="evidence" value="ECO:0007669"/>
    <property type="project" value="UniProtKB-EC"/>
</dbReference>
<comment type="pathway">
    <text evidence="2">Carbohydrate degradation; pentose phosphate pathway; D-ribose 5-phosphate from D-ribulose 5-phosphate (non-oxidative stage): step 1/1.</text>
</comment>
<reference evidence="10 11" key="1">
    <citation type="submission" date="2016-11" db="EMBL/GenBank/DDBJ databases">
        <authorList>
            <person name="Jaros S."/>
            <person name="Januszkiewicz K."/>
            <person name="Wedrychowicz H."/>
        </authorList>
    </citation>
    <scope>NUCLEOTIDE SEQUENCE [LARGE SCALE GENOMIC DNA]</scope>
    <source>
        <strain evidence="10 11">CGMCC 4.2025</strain>
    </source>
</reference>
<comment type="similarity">
    <text evidence="3">Belongs to the LacAB/RpiB family.</text>
</comment>
<dbReference type="PANTHER" id="PTHR30345:SF0">
    <property type="entry name" value="DNA DAMAGE-REPAIR_TOLERATION PROTEIN DRT102"/>
    <property type="match status" value="1"/>
</dbReference>
<dbReference type="InterPro" id="IPR036569">
    <property type="entry name" value="RpiB_LacA_LacB_sf"/>
</dbReference>
<dbReference type="InterPro" id="IPR003500">
    <property type="entry name" value="RpiB_LacA_LacB"/>
</dbReference>
<protein>
    <recommendedName>
        <fullName evidence="6">Ribose-5-phosphate isomerase B</fullName>
        <ecNumber evidence="5">5.3.1.6</ecNumber>
    </recommendedName>
    <alternativeName>
        <fullName evidence="8">Phosphoriboisomerase B</fullName>
    </alternativeName>
</protein>
<comment type="subunit">
    <text evidence="4">Homodimer.</text>
</comment>
<dbReference type="NCBIfam" id="TIGR02133">
    <property type="entry name" value="RPI_actino"/>
    <property type="match status" value="1"/>
</dbReference>
<evidence type="ECO:0000256" key="3">
    <source>
        <dbReference type="ARBA" id="ARBA00008754"/>
    </source>
</evidence>
<dbReference type="InterPro" id="IPR011860">
    <property type="entry name" value="Rib-5-P_Isoase_Actino"/>
</dbReference>
<dbReference type="STRING" id="310782.SAMN05216499_102238"/>
<evidence type="ECO:0000256" key="6">
    <source>
        <dbReference type="ARBA" id="ARBA00014007"/>
    </source>
</evidence>
<feature type="binding site" evidence="9">
    <location>
        <begin position="67"/>
        <end position="71"/>
    </location>
    <ligand>
        <name>D-ribulose 5-phosphate</name>
        <dbReference type="ChEBI" id="CHEBI:58121"/>
    </ligand>
</feature>
<feature type="binding site" evidence="9">
    <location>
        <begin position="8"/>
        <end position="9"/>
    </location>
    <ligand>
        <name>D-ribulose 5-phosphate</name>
        <dbReference type="ChEBI" id="CHEBI:58121"/>
    </ligand>
</feature>
<dbReference type="EMBL" id="FRBI01000002">
    <property type="protein sequence ID" value="SHK98227.1"/>
    <property type="molecule type" value="Genomic_DNA"/>
</dbReference>
<evidence type="ECO:0000256" key="8">
    <source>
        <dbReference type="ARBA" id="ARBA00032117"/>
    </source>
</evidence>
<dbReference type="Gene3D" id="3.40.1400.10">
    <property type="entry name" value="Sugar-phosphate isomerase, RpiB/LacA/LacB"/>
    <property type="match status" value="1"/>
</dbReference>
<keyword evidence="7 10" id="KW-0413">Isomerase</keyword>
<evidence type="ECO:0000256" key="9">
    <source>
        <dbReference type="PIRSR" id="PIRSR005384-2"/>
    </source>
</evidence>
<evidence type="ECO:0000256" key="1">
    <source>
        <dbReference type="ARBA" id="ARBA00001713"/>
    </source>
</evidence>
<evidence type="ECO:0000256" key="7">
    <source>
        <dbReference type="ARBA" id="ARBA00023235"/>
    </source>
</evidence>